<dbReference type="EMBL" id="LR778301">
    <property type="protein sequence ID" value="CAB1368468.1"/>
    <property type="molecule type" value="Genomic_DNA"/>
</dbReference>
<feature type="domain" description="Amine oxidase" evidence="1">
    <location>
        <begin position="16"/>
        <end position="427"/>
    </location>
</feature>
<name>A0A6S6Y7P6_9PROT</name>
<reference evidence="2 3" key="1">
    <citation type="submission" date="2020-03" db="EMBL/GenBank/DDBJ databases">
        <authorList>
            <consortium name="Genoscope - CEA"/>
            <person name="William W."/>
        </authorList>
    </citation>
    <scope>NUCLEOTIDE SEQUENCE [LARGE SCALE GENOMIC DNA]</scope>
    <source>
        <strain evidence="3">DSM 16959</strain>
    </source>
</reference>
<evidence type="ECO:0000313" key="3">
    <source>
        <dbReference type="Proteomes" id="UP000515733"/>
    </source>
</evidence>
<dbReference type="Pfam" id="PF01593">
    <property type="entry name" value="Amino_oxidase"/>
    <property type="match status" value="1"/>
</dbReference>
<dbReference type="RefSeq" id="WP_145769585.1">
    <property type="nucleotide sequence ID" value="NZ_LR778301.1"/>
</dbReference>
<dbReference type="GO" id="GO:0016491">
    <property type="term" value="F:oxidoreductase activity"/>
    <property type="evidence" value="ECO:0007669"/>
    <property type="project" value="InterPro"/>
</dbReference>
<evidence type="ECO:0000259" key="1">
    <source>
        <dbReference type="Pfam" id="PF01593"/>
    </source>
</evidence>
<proteinExistence type="predicted"/>
<accession>A0A6S6Y7P6</accession>
<dbReference type="NCBIfam" id="TIGR03467">
    <property type="entry name" value="HpnE"/>
    <property type="match status" value="1"/>
</dbReference>
<dbReference type="SUPFAM" id="SSF51905">
    <property type="entry name" value="FAD/NAD(P)-binding domain"/>
    <property type="match status" value="1"/>
</dbReference>
<organism evidence="2 3">
    <name type="scientific">Denitratisoma oestradiolicum</name>
    <dbReference type="NCBI Taxonomy" id="311182"/>
    <lineage>
        <taxon>Bacteria</taxon>
        <taxon>Pseudomonadati</taxon>
        <taxon>Pseudomonadota</taxon>
        <taxon>Betaproteobacteria</taxon>
        <taxon>Nitrosomonadales</taxon>
        <taxon>Sterolibacteriaceae</taxon>
        <taxon>Denitratisoma</taxon>
    </lineage>
</organism>
<dbReference type="InterPro" id="IPR050464">
    <property type="entry name" value="Zeta_carotene_desat/Oxidored"/>
</dbReference>
<dbReference type="AlphaFoldDB" id="A0A6S6Y7P6"/>
<dbReference type="Gene3D" id="3.50.50.60">
    <property type="entry name" value="FAD/NAD(P)-binding domain"/>
    <property type="match status" value="1"/>
</dbReference>
<dbReference type="InterPro" id="IPR017830">
    <property type="entry name" value="SQase_HpnE"/>
</dbReference>
<keyword evidence="3" id="KW-1185">Reference proteome</keyword>
<gene>
    <name evidence="2" type="ORF">DENOEST_1303</name>
</gene>
<evidence type="ECO:0000313" key="2">
    <source>
        <dbReference type="EMBL" id="CAB1368468.1"/>
    </source>
</evidence>
<dbReference type="PRINTS" id="PR00419">
    <property type="entry name" value="ADXRDTASE"/>
</dbReference>
<protein>
    <recommendedName>
        <fullName evidence="1">Amine oxidase domain-containing protein</fullName>
    </recommendedName>
</protein>
<dbReference type="InterPro" id="IPR002937">
    <property type="entry name" value="Amino_oxidase"/>
</dbReference>
<dbReference type="OrthoDB" id="7849608at2"/>
<dbReference type="PANTHER" id="PTHR42923">
    <property type="entry name" value="PROTOPORPHYRINOGEN OXIDASE"/>
    <property type="match status" value="1"/>
</dbReference>
<dbReference type="Proteomes" id="UP000515733">
    <property type="component" value="Chromosome"/>
</dbReference>
<dbReference type="KEGG" id="doe:DENOEST_1303"/>
<dbReference type="InterPro" id="IPR036188">
    <property type="entry name" value="FAD/NAD-bd_sf"/>
</dbReference>
<sequence length="428" mass="46889">MRRNGVRVAIIGAGYAGLAAAVALADEGIPVEVFEASRTLGGRARSVDIEGVRLDNGQHILLGAYRQTLALMDRVGADPAASLLRHPLCLEYPGRLRLVAPRLPAPLHLAAALFCARGLSPAEKFAALRFMQTLKACRYRLTEDLPVAELLRRHRQPEALCRYLWEPLCVAALNTPVAEASAQVFLNVLRDSLGAERAASDLLLPRADFSALLPEPAARYVEARGGRLERERRIHGLTRSDKGWRLDQQGSYSHVVIATAPYHARRLIEGWPELLPLAAQLDALDQEPIVTAYLQYPETVRLPFPMVGHAGDYLQWLFDRGALGGPAGLLAAVISARGRHQDLAPEILARRLHEEIASILPDLPEPRWHKVIVEKRATFSCRPKLKRPENLTSLPGLLLAGDYTAGDYPATLEGAVRSGQQAARLVLG</sequence>
<dbReference type="PANTHER" id="PTHR42923:SF47">
    <property type="entry name" value="BLR3003 PROTEIN"/>
    <property type="match status" value="1"/>
</dbReference>